<reference evidence="2" key="1">
    <citation type="submission" date="2008-02" db="EMBL/GenBank/DDBJ databases">
        <authorList>
            <consortium name="The Broad Institute Genome Sequencing Platform"/>
            <person name="Fischbach M."/>
            <person name="Ward D."/>
            <person name="Young S."/>
            <person name="Jaffe D."/>
            <person name="Gnerre S."/>
            <person name="Berlin A."/>
            <person name="Heiman D."/>
            <person name="Hepburn T."/>
            <person name="Sykes S."/>
            <person name="Alvarado L."/>
            <person name="Kodira C.D."/>
            <person name="Straight P."/>
            <person name="Clardy J."/>
            <person name="Hung D."/>
            <person name="Kolter R."/>
            <person name="Mekalanos J."/>
            <person name="Walker S."/>
            <person name="Walsh C.T."/>
            <person name="Lander E."/>
            <person name="Galagan J."/>
            <person name="Nusbaum C."/>
            <person name="Birren B."/>
        </authorList>
    </citation>
    <scope>NUCLEOTIDE SEQUENCE [LARGE SCALE GENOMIC DNA]</scope>
    <source>
        <strain evidence="2">ATCC 25486 / DSM 40338 / CBS 914.69 / JCM 4507 / NBRC 13074 / NRRL 2958 / 5647</strain>
    </source>
</reference>
<gene>
    <name evidence="1" type="ORF">SSDG_02380</name>
</gene>
<keyword evidence="2" id="KW-1185">Reference proteome</keyword>
<organism evidence="1 2">
    <name type="scientific">Streptomyces pristinaespiralis (strain ATCC 25486 / DSM 40338 / CBS 914.69 / JCM 4507 / KCC S-0507 / NBRC 13074 / NRRL 2958 / 5647)</name>
    <dbReference type="NCBI Taxonomy" id="457429"/>
    <lineage>
        <taxon>Bacteria</taxon>
        <taxon>Bacillati</taxon>
        <taxon>Actinomycetota</taxon>
        <taxon>Actinomycetes</taxon>
        <taxon>Kitasatosporales</taxon>
        <taxon>Streptomycetaceae</taxon>
        <taxon>Streptomyces</taxon>
    </lineage>
</organism>
<dbReference type="Proteomes" id="UP000002805">
    <property type="component" value="Chromosome"/>
</dbReference>
<reference evidence="2" key="2">
    <citation type="submission" date="2009-10" db="EMBL/GenBank/DDBJ databases">
        <title>The genome sequence of Streptomyces pristinaespiralis strain ATCC 25486.</title>
        <authorList>
            <consortium name="The Broad Institute Genome Sequencing Platform"/>
            <consortium name="Broad Institute Microbial Sequencing Center"/>
            <person name="Fischbach M."/>
            <person name="Godfrey P."/>
            <person name="Ward D."/>
            <person name="Young S."/>
            <person name="Zeng Q."/>
            <person name="Koehrsen M."/>
            <person name="Alvarado L."/>
            <person name="Berlin A.M."/>
            <person name="Bochicchio J."/>
            <person name="Borenstein D."/>
            <person name="Chapman S.B."/>
            <person name="Chen Z."/>
            <person name="Engels R."/>
            <person name="Freedman E."/>
            <person name="Gellesch M."/>
            <person name="Goldberg J."/>
            <person name="Griggs A."/>
            <person name="Gujja S."/>
            <person name="Heilman E.R."/>
            <person name="Heiman D.I."/>
            <person name="Hepburn T.A."/>
            <person name="Howarth C."/>
            <person name="Jen D."/>
            <person name="Larson L."/>
            <person name="Lewis B."/>
            <person name="Mehta T."/>
            <person name="Park D."/>
            <person name="Pearson M."/>
            <person name="Richards J."/>
            <person name="Roberts A."/>
            <person name="Saif S."/>
            <person name="Shea T.D."/>
            <person name="Shenoy N."/>
            <person name="Sisk P."/>
            <person name="Stolte C."/>
            <person name="Sykes S.N."/>
            <person name="Thomson T."/>
            <person name="Walk T."/>
            <person name="White J."/>
            <person name="Yandava C."/>
            <person name="Straight P."/>
            <person name="Clardy J."/>
            <person name="Hung D."/>
            <person name="Kolter R."/>
            <person name="Mekalanos J."/>
            <person name="Walker S."/>
            <person name="Walsh C.T."/>
            <person name="Wieland-Brown L.C."/>
            <person name="Haas B."/>
            <person name="Nusbaum C."/>
            <person name="Birren B."/>
        </authorList>
    </citation>
    <scope>NUCLEOTIDE SEQUENCE [LARGE SCALE GENOMIC DNA]</scope>
    <source>
        <strain evidence="2">ATCC 25486 / DSM 40338 / CBS 914.69 / JCM 4507 / NBRC 13074 / NRRL 2958 / 5647</strain>
    </source>
</reference>
<proteinExistence type="predicted"/>
<name>B5HAX2_STRE2</name>
<evidence type="ECO:0000313" key="1">
    <source>
        <dbReference type="EMBL" id="EDY63983.1"/>
    </source>
</evidence>
<dbReference type="HOGENOM" id="CLU_2262309_0_0_11"/>
<dbReference type="AlphaFoldDB" id="B5HAX2"/>
<sequence length="103" mass="10906">MTEEPVRRSCRRRNIGDIRLPVELRVLGAARSEAPSRTQRCGGAYSEGSAGSQLVQIWQVDAGQCVEQVGLGGVEVRGSLGACAEVAAIGHMIIVPAGRRACF</sequence>
<protein>
    <submittedName>
        <fullName evidence="1">Uncharacterized protein</fullName>
    </submittedName>
</protein>
<evidence type="ECO:0000313" key="2">
    <source>
        <dbReference type="Proteomes" id="UP000002805"/>
    </source>
</evidence>
<dbReference type="EMBL" id="CM000950">
    <property type="protein sequence ID" value="EDY63983.1"/>
    <property type="molecule type" value="Genomic_DNA"/>
</dbReference>
<accession>B5HAX2</accession>